<name>A0A6M3KVB9_9ZZZZ</name>
<organism evidence="2">
    <name type="scientific">viral metagenome</name>
    <dbReference type="NCBI Taxonomy" id="1070528"/>
    <lineage>
        <taxon>unclassified sequences</taxon>
        <taxon>metagenomes</taxon>
        <taxon>organismal metagenomes</taxon>
    </lineage>
</organism>
<evidence type="ECO:0000313" key="2">
    <source>
        <dbReference type="EMBL" id="QJA86067.1"/>
    </source>
</evidence>
<reference evidence="2" key="1">
    <citation type="submission" date="2020-03" db="EMBL/GenBank/DDBJ databases">
        <title>The deep terrestrial virosphere.</title>
        <authorList>
            <person name="Holmfeldt K."/>
            <person name="Nilsson E."/>
            <person name="Simone D."/>
            <person name="Lopez-Fernandez M."/>
            <person name="Wu X."/>
            <person name="de Brujin I."/>
            <person name="Lundin D."/>
            <person name="Andersson A."/>
            <person name="Bertilsson S."/>
            <person name="Dopson M."/>
        </authorList>
    </citation>
    <scope>NUCLEOTIDE SEQUENCE</scope>
    <source>
        <strain evidence="2">MM415B02141</strain>
    </source>
</reference>
<sequence>MPKKYYVNPTDDPSDKVLKCYRHSVDSFADAVADSEVLMRYAAANLQWSDDLIAEAEAHKKPYLTYNIIIPILMTLQGNEQLARRRARIKPNYRDQAETAEIIQGRFNEICDEQEIENKLDAVFFDALITKVGGWIQRDFVMNDEGYLDFKYTVPNNMNIHPDPELLQTDVELEHIRWIVKETWMSLDNIMSKYDLGYIPEKGESKYWWSSLSDIVKKFTDSFYSSKIEFYNKTNDTYKVLEMQERVAEKAWVCFDGYDYFKLTEDEFYKAREINKSIQKLNQVENYKIKITTVIPHFENMVVYNKESRIPTKNFDVFPLFSYSFNIQSSEGTCFVHLLKDLQDDLNKSNSQFRDMVTQMASGATVVKGREAEAVSLLQEKGNQPNLIINLKGQRSEVSRLGPQQISPEINQQAEKAFIHAERISQVTPTVKGQTERSGESGVLFQKKLEAASAAINPYFKNRSMLRKVVAKDFVDNFAQIYSDESRPVTIKTKKGIREQVIVNLNYAGQYFNNVKNASMYVEIDEGEDNKTTREENFNQLLALSQLIAQINPAYVDVITLLESAPITGVDKFIQHIQQTMQAQGEQQGQMAQMENTKLQLENLKTEKEIESIDDKTKLDAIKLAIEKDKNSQQASKPKIKEA</sequence>
<dbReference type="EMBL" id="MT142612">
    <property type="protein sequence ID" value="QJA86067.1"/>
    <property type="molecule type" value="Genomic_DNA"/>
</dbReference>
<gene>
    <name evidence="2" type="ORF">MM415B02141_0008</name>
</gene>
<accession>A0A6M3KVB9</accession>
<keyword evidence="1" id="KW-0175">Coiled coil</keyword>
<dbReference type="AlphaFoldDB" id="A0A6M3KVB9"/>
<protein>
    <submittedName>
        <fullName evidence="2">Putative structural protein</fullName>
    </submittedName>
</protein>
<dbReference type="InterPro" id="IPR032427">
    <property type="entry name" value="P22_portal"/>
</dbReference>
<feature type="coiled-coil region" evidence="1">
    <location>
        <begin position="587"/>
        <end position="616"/>
    </location>
</feature>
<proteinExistence type="predicted"/>
<evidence type="ECO:0000256" key="1">
    <source>
        <dbReference type="SAM" id="Coils"/>
    </source>
</evidence>
<dbReference type="Pfam" id="PF16510">
    <property type="entry name" value="P22_portal"/>
    <property type="match status" value="1"/>
</dbReference>